<reference evidence="6 7" key="1">
    <citation type="journal article" date="2012" name="J. Bacteriol.">
        <title>Complete Genome Sequence of the Fruiting Myxobacterium Corallococcus coralloides DSM 2259.</title>
        <authorList>
            <person name="Huntley S."/>
            <person name="Zhang Y."/>
            <person name="Treuner-Lange A."/>
            <person name="Kneip S."/>
            <person name="Sensen C.W."/>
            <person name="Sogaard-Andersen L."/>
        </authorList>
    </citation>
    <scope>NUCLEOTIDE SEQUENCE [LARGE SCALE GENOMIC DNA]</scope>
    <source>
        <strain evidence="7">ATCC 25202 / DSM 2259 / NBRC 100086 / M2</strain>
    </source>
</reference>
<evidence type="ECO:0000256" key="3">
    <source>
        <dbReference type="ARBA" id="ARBA00022729"/>
    </source>
</evidence>
<evidence type="ECO:0000259" key="5">
    <source>
        <dbReference type="Pfam" id="PF24517"/>
    </source>
</evidence>
<organism evidence="6 7">
    <name type="scientific">Corallococcus coralloides (strain ATCC 25202 / DSM 2259 / NBRC 100086 / M2)</name>
    <name type="common">Myxococcus coralloides</name>
    <dbReference type="NCBI Taxonomy" id="1144275"/>
    <lineage>
        <taxon>Bacteria</taxon>
        <taxon>Pseudomonadati</taxon>
        <taxon>Myxococcota</taxon>
        <taxon>Myxococcia</taxon>
        <taxon>Myxococcales</taxon>
        <taxon>Cystobacterineae</taxon>
        <taxon>Myxococcaceae</taxon>
        <taxon>Corallococcus</taxon>
    </lineage>
</organism>
<protein>
    <recommendedName>
        <fullName evidence="5">Carbohydrate-binding module family 96 domain-containing protein</fullName>
    </recommendedName>
</protein>
<evidence type="ECO:0000313" key="7">
    <source>
        <dbReference type="Proteomes" id="UP000007587"/>
    </source>
</evidence>
<keyword evidence="7" id="KW-1185">Reference proteome</keyword>
<sequence length="809" mass="83738">MGTRRRWLGAAVALGVVGCGPMEPAELEDGPEPAAPAEASEPGHAELAATTTTRTITAYADTMADATQPDKGFASAQTLYADASPQRQPYLRFNLSSVEGVITSAKLRVYVVDGSKDGPAVYGVNPNWGVSTLTWNKAPAVLTQKLADVGAVSAGTWVEYDVSSWVKANHSSYAFTLVSTTSDGTGIEANDAPGSNNPRLVLTLQDCPGPETDVIYPGFDTWVSQAEPTRRNPGSKALTADSDPESEAYLSFDVATGGRTLTGARLRVFATGGGTANAPAVHATTNWSGEDFDWTGRPAVAPTPLADKGSVSGGTWVEYDVGAALSGDGRYGFGLLPQSTDGMTFTSMEGPILQWPQLVLSYTASTCAYRGLSRVGGTLGASWHMFHGGEERVVSTAATSDGGWVALGSYVSNGSANPPNFGGGPLPGIQGFAVTRYLDGGVDWSVGHAGQMLPAGLAVAPTGHILVVGRYYGAPDLGTGPLPQTTAARLFVARLTPDGVTEWVRTFASTYSGQSGLLESTSLTTDPDGAPIIAGRFFGEVDFGGGPLRSDGSQAQDGSALYLLKLAADGSHAWSRSFAAADVASQLEVAADSAGNLYLSGSAPGGTELAPSGSGPTPFVARLTAAGERVWTRAWTGANGATVAVVPYGGDVYFSGTFTGTFTFAGTTYTQVPTDYSGTPDDLFLGRLKADGTDGWLKHVGSPYGESARGLTVTRSGTVVLWAQSSGPVSFGGGTLRAGPIYAGYSTAGTHRWSRYLPLTGQPTALTTGEVLLGTTLSATTQVDGLLFEPFSWHGTIPTDDALFLRLRP</sequence>
<dbReference type="STRING" id="1144275.COCOR_02123"/>
<dbReference type="PROSITE" id="PS51257">
    <property type="entry name" value="PROKAR_LIPOPROTEIN"/>
    <property type="match status" value="1"/>
</dbReference>
<keyword evidence="2" id="KW-0964">Secreted</keyword>
<dbReference type="RefSeq" id="WP_014394956.1">
    <property type="nucleotide sequence ID" value="NC_017030.1"/>
</dbReference>
<dbReference type="Proteomes" id="UP000007587">
    <property type="component" value="Chromosome"/>
</dbReference>
<dbReference type="InterPro" id="IPR055372">
    <property type="entry name" value="CBM96"/>
</dbReference>
<dbReference type="Gene3D" id="2.80.10.50">
    <property type="match status" value="1"/>
</dbReference>
<keyword evidence="3" id="KW-0732">Signal</keyword>
<dbReference type="eggNOG" id="COG1409">
    <property type="taxonomic scope" value="Bacteria"/>
</dbReference>
<feature type="domain" description="Carbohydrate-binding module family 96" evidence="5">
    <location>
        <begin position="216"/>
        <end position="361"/>
    </location>
</feature>
<dbReference type="NCBIfam" id="NF033679">
    <property type="entry name" value="DNRLRE_dom"/>
    <property type="match status" value="2"/>
</dbReference>
<dbReference type="OrthoDB" id="5525679at2"/>
<dbReference type="GO" id="GO:0005576">
    <property type="term" value="C:extracellular region"/>
    <property type="evidence" value="ECO:0007669"/>
    <property type="project" value="UniProtKB-SubCell"/>
</dbReference>
<evidence type="ECO:0000256" key="2">
    <source>
        <dbReference type="ARBA" id="ARBA00022525"/>
    </source>
</evidence>
<evidence type="ECO:0000256" key="1">
    <source>
        <dbReference type="ARBA" id="ARBA00004613"/>
    </source>
</evidence>
<evidence type="ECO:0000256" key="4">
    <source>
        <dbReference type="SAM" id="MobiDB-lite"/>
    </source>
</evidence>
<feature type="domain" description="Carbohydrate-binding module family 96" evidence="5">
    <location>
        <begin position="53"/>
        <end position="203"/>
    </location>
</feature>
<dbReference type="eggNOG" id="COG1520">
    <property type="taxonomic scope" value="Bacteria"/>
</dbReference>
<feature type="region of interest" description="Disordered" evidence="4">
    <location>
        <begin position="23"/>
        <end position="44"/>
    </location>
</feature>
<dbReference type="InParanoid" id="H8MJ23"/>
<reference evidence="7" key="2">
    <citation type="submission" date="2012-03" db="EMBL/GenBank/DDBJ databases">
        <title>Genome sequence of the fruiting myxobacterium Corallococcus coralloides DSM 2259.</title>
        <authorList>
            <person name="Huntley S."/>
            <person name="Zhang Y."/>
            <person name="Treuner-Lange A."/>
            <person name="Sensen C.W."/>
            <person name="Sogaard-Andersen L."/>
        </authorList>
    </citation>
    <scope>NUCLEOTIDE SEQUENCE [LARGE SCALE GENOMIC DNA]</scope>
    <source>
        <strain evidence="7">ATCC 25202 / DSM 2259 / NBRC 100086 / M2</strain>
    </source>
</reference>
<dbReference type="AlphaFoldDB" id="H8MJ23"/>
<dbReference type="HOGENOM" id="CLU_308318_0_0_7"/>
<name>H8MJ23_CORCM</name>
<gene>
    <name evidence="6" type="ordered locus">COCOR_02123</name>
</gene>
<dbReference type="EMBL" id="CP003389">
    <property type="protein sequence ID" value="AFE04491.1"/>
    <property type="molecule type" value="Genomic_DNA"/>
</dbReference>
<accession>H8MJ23</accession>
<proteinExistence type="predicted"/>
<evidence type="ECO:0000313" key="6">
    <source>
        <dbReference type="EMBL" id="AFE04491.1"/>
    </source>
</evidence>
<dbReference type="Pfam" id="PF24517">
    <property type="entry name" value="CBM96"/>
    <property type="match status" value="2"/>
</dbReference>
<dbReference type="KEGG" id="ccx:COCOR_02123"/>
<comment type="subcellular location">
    <subcellularLocation>
        <location evidence="1">Secreted</location>
    </subcellularLocation>
</comment>
<feature type="compositionally biased region" description="Low complexity" evidence="4">
    <location>
        <begin position="35"/>
        <end position="44"/>
    </location>
</feature>